<evidence type="ECO:0000256" key="1">
    <source>
        <dbReference type="SAM" id="SignalP"/>
    </source>
</evidence>
<dbReference type="InterPro" id="IPR045795">
    <property type="entry name" value="SLT_4"/>
</dbReference>
<feature type="signal peptide" evidence="1">
    <location>
        <begin position="1"/>
        <end position="18"/>
    </location>
</feature>
<dbReference type="EMBL" id="JACIIU010000001">
    <property type="protein sequence ID" value="MBB6259666.1"/>
    <property type="molecule type" value="Genomic_DNA"/>
</dbReference>
<keyword evidence="4" id="KW-1185">Reference proteome</keyword>
<dbReference type="PROSITE" id="PS51257">
    <property type="entry name" value="PROKAR_LIPOPROTEIN"/>
    <property type="match status" value="1"/>
</dbReference>
<dbReference type="InterPro" id="IPR023346">
    <property type="entry name" value="Lysozyme-like_dom_sf"/>
</dbReference>
<dbReference type="AlphaFoldDB" id="A0A841LR26"/>
<dbReference type="SUPFAM" id="SSF53955">
    <property type="entry name" value="Lysozyme-like"/>
    <property type="match status" value="1"/>
</dbReference>
<name>A0A841LR26_9HYPH</name>
<feature type="domain" description="Transglycosylase SLT" evidence="2">
    <location>
        <begin position="4"/>
        <end position="189"/>
    </location>
</feature>
<proteinExistence type="predicted"/>
<organism evidence="3 4">
    <name type="scientific">Paenochrobactrum gallinarii</name>
    <dbReference type="NCBI Taxonomy" id="643673"/>
    <lineage>
        <taxon>Bacteria</taxon>
        <taxon>Pseudomonadati</taxon>
        <taxon>Pseudomonadota</taxon>
        <taxon>Alphaproteobacteria</taxon>
        <taxon>Hyphomicrobiales</taxon>
        <taxon>Brucellaceae</taxon>
        <taxon>Paenochrobactrum</taxon>
    </lineage>
</organism>
<sequence length="193" mass="21895">MRILCLVALLILAGCASAPKQVNNACAIFDQRDGWINNWHSAAQKTSREFGVPIPVLMATIYTESSFRPYARPPRTKLLGFIPWKRQSTAYGFSQALNGTWDRYRRETGRSGASRSNFDDAIHFIGWYHFQSYRTNGIARNDAYSLYLAYHSGHSGYSRGVWRNSSVAKNGAKRTADMAKRYDVQLRGCGRLR</sequence>
<evidence type="ECO:0000313" key="3">
    <source>
        <dbReference type="EMBL" id="MBB6259666.1"/>
    </source>
</evidence>
<protein>
    <recommendedName>
        <fullName evidence="2">Transglycosylase SLT domain-containing protein</fullName>
    </recommendedName>
</protein>
<evidence type="ECO:0000313" key="4">
    <source>
        <dbReference type="Proteomes" id="UP000555393"/>
    </source>
</evidence>
<dbReference type="Proteomes" id="UP000555393">
    <property type="component" value="Unassembled WGS sequence"/>
</dbReference>
<accession>A0A841LR26</accession>
<dbReference type="Pfam" id="PF19489">
    <property type="entry name" value="SLT_4"/>
    <property type="match status" value="1"/>
</dbReference>
<comment type="caution">
    <text evidence="3">The sequence shown here is derived from an EMBL/GenBank/DDBJ whole genome shotgun (WGS) entry which is preliminary data.</text>
</comment>
<feature type="chain" id="PRO_5032686196" description="Transglycosylase SLT domain-containing protein" evidence="1">
    <location>
        <begin position="19"/>
        <end position="193"/>
    </location>
</feature>
<reference evidence="3 4" key="1">
    <citation type="submission" date="2020-08" db="EMBL/GenBank/DDBJ databases">
        <title>Genomic Encyclopedia of Type Strains, Phase IV (KMG-IV): sequencing the most valuable type-strain genomes for metagenomic binning, comparative biology and taxonomic classification.</title>
        <authorList>
            <person name="Goeker M."/>
        </authorList>
    </citation>
    <scope>NUCLEOTIDE SEQUENCE [LARGE SCALE GENOMIC DNA]</scope>
    <source>
        <strain evidence="3 4">DSM 22336</strain>
    </source>
</reference>
<gene>
    <name evidence="3" type="ORF">FHS77_000174</name>
</gene>
<evidence type="ECO:0000259" key="2">
    <source>
        <dbReference type="Pfam" id="PF19489"/>
    </source>
</evidence>
<dbReference type="Gene3D" id="1.10.530.10">
    <property type="match status" value="1"/>
</dbReference>
<keyword evidence="1" id="KW-0732">Signal</keyword>